<dbReference type="Pfam" id="PF03372">
    <property type="entry name" value="Exo_endo_phos"/>
    <property type="match status" value="1"/>
</dbReference>
<name>A0A8K0AG91_ANDGO</name>
<evidence type="ECO:0000313" key="3">
    <source>
        <dbReference type="Proteomes" id="UP000799049"/>
    </source>
</evidence>
<organism evidence="2 3">
    <name type="scientific">Andalucia godoyi</name>
    <name type="common">Flagellate</name>
    <dbReference type="NCBI Taxonomy" id="505711"/>
    <lineage>
        <taxon>Eukaryota</taxon>
        <taxon>Discoba</taxon>
        <taxon>Jakobida</taxon>
        <taxon>Andalucina</taxon>
        <taxon>Andaluciidae</taxon>
        <taxon>Andalucia</taxon>
    </lineage>
</organism>
<dbReference type="InterPro" id="IPR005135">
    <property type="entry name" value="Endo/exonuclease/phosphatase"/>
</dbReference>
<feature type="domain" description="Endonuclease/exonuclease/phosphatase" evidence="1">
    <location>
        <begin position="48"/>
        <end position="397"/>
    </location>
</feature>
<dbReference type="PANTHER" id="PTHR12121:SF36">
    <property type="entry name" value="ENDONUCLEASE_EXONUCLEASE_PHOSPHATASE DOMAIN-CONTAINING PROTEIN"/>
    <property type="match status" value="1"/>
</dbReference>
<comment type="caution">
    <text evidence="2">The sequence shown here is derived from an EMBL/GenBank/DDBJ whole genome shotgun (WGS) entry which is preliminary data.</text>
</comment>
<accession>A0A8K0AG91</accession>
<keyword evidence="3" id="KW-1185">Reference proteome</keyword>
<dbReference type="GO" id="GO:0000175">
    <property type="term" value="F:3'-5'-RNA exonuclease activity"/>
    <property type="evidence" value="ECO:0007669"/>
    <property type="project" value="TreeGrafter"/>
</dbReference>
<gene>
    <name evidence="2" type="ORF">ANDGO_08338</name>
</gene>
<keyword evidence="2" id="KW-0255">Endonuclease</keyword>
<dbReference type="Gene3D" id="3.60.10.10">
    <property type="entry name" value="Endonuclease/exonuclease/phosphatase"/>
    <property type="match status" value="1"/>
</dbReference>
<reference evidence="2" key="1">
    <citation type="submission" date="2019-09" db="EMBL/GenBank/DDBJ databases">
        <title>The Mitochondrial Proteome of the Jakobid, Andalucia godoyi, a Protist With the Most Gene-Rich and Bacteria-Like Mitochondrial Genome.</title>
        <authorList>
            <person name="Gray M.W."/>
            <person name="Burger G."/>
            <person name="Derelle R."/>
            <person name="Klimes V."/>
            <person name="Leger M."/>
            <person name="Sarrasin M."/>
            <person name="Vlcek C."/>
            <person name="Roger A.J."/>
            <person name="Elias M."/>
            <person name="Lang B.F."/>
        </authorList>
    </citation>
    <scope>NUCLEOTIDE SEQUENCE</scope>
    <source>
        <strain evidence="2">And28</strain>
    </source>
</reference>
<sequence>MSSANELPCRRPMSGRQMVCMTWAAPASLTAMDTAQSTTVGKTMRIVSYNILAQSLVKHGPFQHVRHHLRALKHRVASLVSELSSYDADVLCLQEDDMSDSMSRLLSCVDTGSGTSRSYTIVNSHRPRKADGCSIYYDDTRFSLASAFSLSFDMIAPYVVQACRPKYIRHNIGLGVVLKEEASGCLMLVANCHIQWSPALTEVKLAQVVWMATVVQQLANEVYHCPVLWAGDFNSLPNSSVYSFLASSGVSLRGFPEFEKYLSLDFAIEHRALHAAEAPFLPHPPFAADIRSVGLRSAMSAYRTVSSPLLLPQSRSNLPPRYHMNHILSRETAAKEHARLGDNEPEYTNFSSDFVGTLDYIWVSPANVSVCAVAELLPEAFIKLHTALPLPQFSSDHLALVADVRIHW</sequence>
<dbReference type="AlphaFoldDB" id="A0A8K0AG91"/>
<keyword evidence="2" id="KW-0540">Nuclease</keyword>
<dbReference type="SUPFAM" id="SSF56219">
    <property type="entry name" value="DNase I-like"/>
    <property type="match status" value="1"/>
</dbReference>
<evidence type="ECO:0000259" key="1">
    <source>
        <dbReference type="Pfam" id="PF03372"/>
    </source>
</evidence>
<dbReference type="Proteomes" id="UP000799049">
    <property type="component" value="Unassembled WGS sequence"/>
</dbReference>
<dbReference type="InterPro" id="IPR050410">
    <property type="entry name" value="CCR4/nocturin_mRNA_transcr"/>
</dbReference>
<dbReference type="PANTHER" id="PTHR12121">
    <property type="entry name" value="CARBON CATABOLITE REPRESSOR PROTEIN 4"/>
    <property type="match status" value="1"/>
</dbReference>
<dbReference type="GO" id="GO:0004519">
    <property type="term" value="F:endonuclease activity"/>
    <property type="evidence" value="ECO:0007669"/>
    <property type="project" value="UniProtKB-KW"/>
</dbReference>
<keyword evidence="2" id="KW-0378">Hydrolase</keyword>
<proteinExistence type="predicted"/>
<keyword evidence="2" id="KW-0269">Exonuclease</keyword>
<protein>
    <submittedName>
        <fullName evidence="2">Mitochondrial Exonuclease Endonuclease Phosphatase (EEP) superfamily protein</fullName>
    </submittedName>
</protein>
<dbReference type="OrthoDB" id="2866996at2759"/>
<dbReference type="EMBL" id="VRVR01000043">
    <property type="protein sequence ID" value="KAF0852350.1"/>
    <property type="molecule type" value="Genomic_DNA"/>
</dbReference>
<dbReference type="InterPro" id="IPR036691">
    <property type="entry name" value="Endo/exonu/phosph_ase_sf"/>
</dbReference>
<evidence type="ECO:0000313" key="2">
    <source>
        <dbReference type="EMBL" id="KAF0852350.1"/>
    </source>
</evidence>